<feature type="domain" description="Amidohydrolase 3" evidence="1">
    <location>
        <begin position="44"/>
        <end position="547"/>
    </location>
</feature>
<dbReference type="InterPro" id="IPR050378">
    <property type="entry name" value="Metallo-dep_Hydrolases_sf"/>
</dbReference>
<comment type="caution">
    <text evidence="2">The sequence shown here is derived from an EMBL/GenBank/DDBJ whole genome shotgun (WGS) entry which is preliminary data.</text>
</comment>
<protein>
    <submittedName>
        <fullName evidence="2">Amidohydrolase family protein</fullName>
    </submittedName>
</protein>
<reference evidence="3" key="1">
    <citation type="journal article" date="2019" name="Int. J. Syst. Evol. Microbiol.">
        <title>The Global Catalogue of Microorganisms (GCM) 10K type strain sequencing project: providing services to taxonomists for standard genome sequencing and annotation.</title>
        <authorList>
            <consortium name="The Broad Institute Genomics Platform"/>
            <consortium name="The Broad Institute Genome Sequencing Center for Infectious Disease"/>
            <person name="Wu L."/>
            <person name="Ma J."/>
        </authorList>
    </citation>
    <scope>NUCLEOTIDE SEQUENCE [LARGE SCALE GENOMIC DNA]</scope>
    <source>
        <strain evidence="3">KCTC 42986</strain>
    </source>
</reference>
<evidence type="ECO:0000313" key="3">
    <source>
        <dbReference type="Proteomes" id="UP001595530"/>
    </source>
</evidence>
<dbReference type="Gene3D" id="2.30.40.10">
    <property type="entry name" value="Urease, subunit C, domain 1"/>
    <property type="match status" value="1"/>
</dbReference>
<dbReference type="Gene3D" id="3.20.20.140">
    <property type="entry name" value="Metal-dependent hydrolases"/>
    <property type="match status" value="2"/>
</dbReference>
<accession>A0ABV7EXU4</accession>
<gene>
    <name evidence="2" type="ORF">ACFOFO_01260</name>
</gene>
<dbReference type="Proteomes" id="UP001595530">
    <property type="component" value="Unassembled WGS sequence"/>
</dbReference>
<dbReference type="RefSeq" id="WP_390325075.1">
    <property type="nucleotide sequence ID" value="NZ_JBHRTP010000003.1"/>
</dbReference>
<evidence type="ECO:0000259" key="1">
    <source>
        <dbReference type="Pfam" id="PF07969"/>
    </source>
</evidence>
<dbReference type="PANTHER" id="PTHR11647:SF1">
    <property type="entry name" value="COLLAPSIN RESPONSE MEDIATOR PROTEIN"/>
    <property type="match status" value="1"/>
</dbReference>
<dbReference type="InterPro" id="IPR013108">
    <property type="entry name" value="Amidohydro_3"/>
</dbReference>
<name>A0ABV7EXU4_9BURK</name>
<organism evidence="2 3">
    <name type="scientific">Undibacterium arcticum</name>
    <dbReference type="NCBI Taxonomy" id="1762892"/>
    <lineage>
        <taxon>Bacteria</taxon>
        <taxon>Pseudomonadati</taxon>
        <taxon>Pseudomonadota</taxon>
        <taxon>Betaproteobacteria</taxon>
        <taxon>Burkholderiales</taxon>
        <taxon>Oxalobacteraceae</taxon>
        <taxon>Undibacterium</taxon>
    </lineage>
</organism>
<dbReference type="SUPFAM" id="SSF51338">
    <property type="entry name" value="Composite domain of metallo-dependent hydrolases"/>
    <property type="match status" value="2"/>
</dbReference>
<dbReference type="InterPro" id="IPR032466">
    <property type="entry name" value="Metal_Hydrolase"/>
</dbReference>
<proteinExistence type="predicted"/>
<sequence length="572" mass="62863">MADLLIRGGTVVDGTGAAGFRADVRVQGDTISEVGPNLQPRGERIVDADGCYVTPGFIEAHTHYDGTMWWQPDLDPLPGYGVTTTIMGNCGFSVAPVSSDPEARREMVKIFSFFEDIPSGPFEKEVAWDWKTWSEYKQSLTSKVQASANVATFVGHIALRLTVMGMAAWERAATPQEIASMATHLEDAVSSGALGLSSNLHDHDGNDRPVPTMLADDAEFSALIAVLARHPGTLMQVIVDTFMRKTGPAATERIARLCEGHAVRVQWAGVPTLEFQKDIQGPMLEQHERFKRNGRDFWTAFTHVSPTYTLSVNRSLFFAQTNDYVWHEVVLAPTEADKLALLRDPAWRARARHSWDHDAWRHSQLAHPEQLLLLNSDNGVGPVNLSVAAYAEQLGVHASDAMAEWLINNGLQSTVHLAPFAMDEEMVVRLLKDPYTVGNVSDAGAHGQMLCGGGENMLLFTHYVQKTGALTVEEAVHVQTGKLAKHFNLGDRGVLKVGKRADITVFHLDEIRHREMKKVFDVPDGDGGHIWRWTRDPAPVRLTLVNGIPTFDGAKFTGAFPGQLIGPVLETA</sequence>
<dbReference type="EMBL" id="JBHRTP010000003">
    <property type="protein sequence ID" value="MFC3106600.1"/>
    <property type="molecule type" value="Genomic_DNA"/>
</dbReference>
<dbReference type="InterPro" id="IPR011059">
    <property type="entry name" value="Metal-dep_hydrolase_composite"/>
</dbReference>
<dbReference type="PANTHER" id="PTHR11647">
    <property type="entry name" value="HYDRANTOINASE/DIHYDROPYRIMIDINASE FAMILY MEMBER"/>
    <property type="match status" value="1"/>
</dbReference>
<dbReference type="SUPFAM" id="SSF51556">
    <property type="entry name" value="Metallo-dependent hydrolases"/>
    <property type="match status" value="1"/>
</dbReference>
<dbReference type="Pfam" id="PF07969">
    <property type="entry name" value="Amidohydro_3"/>
    <property type="match status" value="1"/>
</dbReference>
<evidence type="ECO:0000313" key="2">
    <source>
        <dbReference type="EMBL" id="MFC3106600.1"/>
    </source>
</evidence>
<keyword evidence="3" id="KW-1185">Reference proteome</keyword>